<dbReference type="PANTHER" id="PTHR33450">
    <property type="entry name" value="EMB|CAB67623.1-RELATED"/>
    <property type="match status" value="1"/>
</dbReference>
<evidence type="ECO:0000313" key="1">
    <source>
        <dbReference type="EMBL" id="GKV34586.1"/>
    </source>
</evidence>
<keyword evidence="2" id="KW-1185">Reference proteome</keyword>
<gene>
    <name evidence="1" type="ORF">SLEP1_g42949</name>
</gene>
<dbReference type="Proteomes" id="UP001054252">
    <property type="component" value="Unassembled WGS sequence"/>
</dbReference>
<dbReference type="InterPro" id="IPR008480">
    <property type="entry name" value="DUF761_pln"/>
</dbReference>
<comment type="caution">
    <text evidence="1">The sequence shown here is derived from an EMBL/GenBank/DDBJ whole genome shotgun (WGS) entry which is preliminary data.</text>
</comment>
<reference evidence="1 2" key="1">
    <citation type="journal article" date="2021" name="Commun. Biol.">
        <title>The genome of Shorea leprosula (Dipterocarpaceae) highlights the ecological relevance of drought in aseasonal tropical rainforests.</title>
        <authorList>
            <person name="Ng K.K.S."/>
            <person name="Kobayashi M.J."/>
            <person name="Fawcett J.A."/>
            <person name="Hatakeyama M."/>
            <person name="Paape T."/>
            <person name="Ng C.H."/>
            <person name="Ang C.C."/>
            <person name="Tnah L.H."/>
            <person name="Lee C.T."/>
            <person name="Nishiyama T."/>
            <person name="Sese J."/>
            <person name="O'Brien M.J."/>
            <person name="Copetti D."/>
            <person name="Mohd Noor M.I."/>
            <person name="Ong R.C."/>
            <person name="Putra M."/>
            <person name="Sireger I.Z."/>
            <person name="Indrioko S."/>
            <person name="Kosugi Y."/>
            <person name="Izuno A."/>
            <person name="Isagi Y."/>
            <person name="Lee S.L."/>
            <person name="Shimizu K.K."/>
        </authorList>
    </citation>
    <scope>NUCLEOTIDE SEQUENCE [LARGE SCALE GENOMIC DNA]</scope>
    <source>
        <strain evidence="1">214</strain>
    </source>
</reference>
<name>A0AAV5LCG7_9ROSI</name>
<protein>
    <submittedName>
        <fullName evidence="1">Uncharacterized protein</fullName>
    </submittedName>
</protein>
<dbReference type="PANTHER" id="PTHR33450:SF4">
    <property type="entry name" value="OS04G0665666 PROTEIN"/>
    <property type="match status" value="1"/>
</dbReference>
<evidence type="ECO:0000313" key="2">
    <source>
        <dbReference type="Proteomes" id="UP001054252"/>
    </source>
</evidence>
<dbReference type="AlphaFoldDB" id="A0AAV5LCG7"/>
<accession>A0AAV5LCG7</accession>
<dbReference type="EMBL" id="BPVZ01000106">
    <property type="protein sequence ID" value="GKV34586.1"/>
    <property type="molecule type" value="Genomic_DNA"/>
</dbReference>
<sequence length="186" mass="21499">MAPLPSSSSSSSSSTLSSMKIKNLIQTLFRFHISRVVRALSKAKSIIIQTFKENQAIRFILYPTKKLKNRKNRKIYFGSFRLHYNWCSSHVVPVPPPVVLDRLPETHLYCDSTWNSVISTDQKCEDGTESQLSGYLEWLEDKSGEEIEVNEIDKLADMFIASCHEKFLLEKVESYRRFQEMLARSV</sequence>
<dbReference type="Pfam" id="PF05553">
    <property type="entry name" value="DUF761"/>
    <property type="match status" value="1"/>
</dbReference>
<organism evidence="1 2">
    <name type="scientific">Rubroshorea leprosula</name>
    <dbReference type="NCBI Taxonomy" id="152421"/>
    <lineage>
        <taxon>Eukaryota</taxon>
        <taxon>Viridiplantae</taxon>
        <taxon>Streptophyta</taxon>
        <taxon>Embryophyta</taxon>
        <taxon>Tracheophyta</taxon>
        <taxon>Spermatophyta</taxon>
        <taxon>Magnoliopsida</taxon>
        <taxon>eudicotyledons</taxon>
        <taxon>Gunneridae</taxon>
        <taxon>Pentapetalae</taxon>
        <taxon>rosids</taxon>
        <taxon>malvids</taxon>
        <taxon>Malvales</taxon>
        <taxon>Dipterocarpaceae</taxon>
        <taxon>Rubroshorea</taxon>
    </lineage>
</organism>
<proteinExistence type="predicted"/>